<dbReference type="InterPro" id="IPR002939">
    <property type="entry name" value="DnaJ_C"/>
</dbReference>
<keyword evidence="5" id="KW-1185">Reference proteome</keyword>
<evidence type="ECO:0000256" key="2">
    <source>
        <dbReference type="SAM" id="MobiDB-lite"/>
    </source>
</evidence>
<dbReference type="GO" id="GO:0006457">
    <property type="term" value="P:protein folding"/>
    <property type="evidence" value="ECO:0007669"/>
    <property type="project" value="InterPro"/>
</dbReference>
<dbReference type="HOGENOM" id="CLU_031313_0_0_1"/>
<feature type="compositionally biased region" description="Basic and acidic residues" evidence="2">
    <location>
        <begin position="57"/>
        <end position="68"/>
    </location>
</feature>
<dbReference type="OrthoDB" id="2974888at2759"/>
<dbReference type="Pfam" id="PF00226">
    <property type="entry name" value="DnaJ"/>
    <property type="match status" value="1"/>
</dbReference>
<evidence type="ECO:0000313" key="4">
    <source>
        <dbReference type="EMBL" id="EDR10040.1"/>
    </source>
</evidence>
<proteinExistence type="predicted"/>
<dbReference type="SUPFAM" id="SSF49493">
    <property type="entry name" value="HSP40/DnaJ peptide-binding domain"/>
    <property type="match status" value="1"/>
</dbReference>
<dbReference type="InterPro" id="IPR001623">
    <property type="entry name" value="DnaJ_domain"/>
</dbReference>
<dbReference type="InterPro" id="IPR051339">
    <property type="entry name" value="DnaJ_subfamily_B"/>
</dbReference>
<dbReference type="SUPFAM" id="SSF46565">
    <property type="entry name" value="Chaperone J-domain"/>
    <property type="match status" value="1"/>
</dbReference>
<protein>
    <submittedName>
        <fullName evidence="4">Predicted protein</fullName>
    </submittedName>
</protein>
<dbReference type="CDD" id="cd06257">
    <property type="entry name" value="DnaJ"/>
    <property type="match status" value="1"/>
</dbReference>
<dbReference type="KEGG" id="lbc:LACBIDRAFT_293694"/>
<dbReference type="PRINTS" id="PR00625">
    <property type="entry name" value="JDOMAIN"/>
</dbReference>
<evidence type="ECO:0000259" key="3">
    <source>
        <dbReference type="PROSITE" id="PS50076"/>
    </source>
</evidence>
<dbReference type="Gene3D" id="2.60.260.20">
    <property type="entry name" value="Urease metallochaperone UreE, N-terminal domain"/>
    <property type="match status" value="2"/>
</dbReference>
<gene>
    <name evidence="4" type="ORF">LACBIDRAFT_293694</name>
</gene>
<dbReference type="Pfam" id="PF01556">
    <property type="entry name" value="DnaJ_C"/>
    <property type="match status" value="1"/>
</dbReference>
<keyword evidence="1" id="KW-0143">Chaperone</keyword>
<feature type="compositionally biased region" description="Polar residues" evidence="2">
    <location>
        <begin position="99"/>
        <end position="112"/>
    </location>
</feature>
<organism evidence="5">
    <name type="scientific">Laccaria bicolor (strain S238N-H82 / ATCC MYA-4686)</name>
    <name type="common">Bicoloured deceiver</name>
    <name type="synonym">Laccaria laccata var. bicolor</name>
    <dbReference type="NCBI Taxonomy" id="486041"/>
    <lineage>
        <taxon>Eukaryota</taxon>
        <taxon>Fungi</taxon>
        <taxon>Dikarya</taxon>
        <taxon>Basidiomycota</taxon>
        <taxon>Agaricomycotina</taxon>
        <taxon>Agaricomycetes</taxon>
        <taxon>Agaricomycetidae</taxon>
        <taxon>Agaricales</taxon>
        <taxon>Agaricineae</taxon>
        <taxon>Hydnangiaceae</taxon>
        <taxon>Laccaria</taxon>
    </lineage>
</organism>
<dbReference type="STRING" id="486041.B0D5L7"/>
<dbReference type="Proteomes" id="UP000001194">
    <property type="component" value="Unassembled WGS sequence"/>
</dbReference>
<feature type="compositionally biased region" description="Polar residues" evidence="2">
    <location>
        <begin position="149"/>
        <end position="162"/>
    </location>
</feature>
<dbReference type="PANTHER" id="PTHR24078">
    <property type="entry name" value="DNAJ HOMOLOG SUBFAMILY C MEMBER"/>
    <property type="match status" value="1"/>
</dbReference>
<dbReference type="SMART" id="SM00271">
    <property type="entry name" value="DnaJ"/>
    <property type="match status" value="1"/>
</dbReference>
<dbReference type="AlphaFoldDB" id="B0D5L7"/>
<reference evidence="4 5" key="1">
    <citation type="journal article" date="2008" name="Nature">
        <title>The genome of Laccaria bicolor provides insights into mycorrhizal symbiosis.</title>
        <authorList>
            <person name="Martin F."/>
            <person name="Aerts A."/>
            <person name="Ahren D."/>
            <person name="Brun A."/>
            <person name="Danchin E.G.J."/>
            <person name="Duchaussoy F."/>
            <person name="Gibon J."/>
            <person name="Kohler A."/>
            <person name="Lindquist E."/>
            <person name="Pereda V."/>
            <person name="Salamov A."/>
            <person name="Shapiro H.J."/>
            <person name="Wuyts J."/>
            <person name="Blaudez D."/>
            <person name="Buee M."/>
            <person name="Brokstein P."/>
            <person name="Canbaeck B."/>
            <person name="Cohen D."/>
            <person name="Courty P.E."/>
            <person name="Coutinho P.M."/>
            <person name="Delaruelle C."/>
            <person name="Detter J.C."/>
            <person name="Deveau A."/>
            <person name="DiFazio S."/>
            <person name="Duplessis S."/>
            <person name="Fraissinet-Tachet L."/>
            <person name="Lucic E."/>
            <person name="Frey-Klett P."/>
            <person name="Fourrey C."/>
            <person name="Feussner I."/>
            <person name="Gay G."/>
            <person name="Grimwood J."/>
            <person name="Hoegger P.J."/>
            <person name="Jain P."/>
            <person name="Kilaru S."/>
            <person name="Labbe J."/>
            <person name="Lin Y.C."/>
            <person name="Legue V."/>
            <person name="Le Tacon F."/>
            <person name="Marmeisse R."/>
            <person name="Melayah D."/>
            <person name="Montanini B."/>
            <person name="Muratet M."/>
            <person name="Nehls U."/>
            <person name="Niculita-Hirzel H."/>
            <person name="Oudot-Le Secq M.P."/>
            <person name="Peter M."/>
            <person name="Quesneville H."/>
            <person name="Rajashekar B."/>
            <person name="Reich M."/>
            <person name="Rouhier N."/>
            <person name="Schmutz J."/>
            <person name="Yin T."/>
            <person name="Chalot M."/>
            <person name="Henrissat B."/>
            <person name="Kuees U."/>
            <person name="Lucas S."/>
            <person name="Van de Peer Y."/>
            <person name="Podila G.K."/>
            <person name="Polle A."/>
            <person name="Pukkila P.J."/>
            <person name="Richardson P.M."/>
            <person name="Rouze P."/>
            <person name="Sanders I.R."/>
            <person name="Stajich J.E."/>
            <person name="Tunlid A."/>
            <person name="Tuskan G."/>
            <person name="Grigoriev I.V."/>
        </authorList>
    </citation>
    <scope>NUCLEOTIDE SEQUENCE [LARGE SCALE GENOMIC DNA]</scope>
    <source>
        <strain evidence="5">S238N-H82 / ATCC MYA-4686</strain>
    </source>
</reference>
<feature type="region of interest" description="Disordered" evidence="2">
    <location>
        <begin position="56"/>
        <end position="162"/>
    </location>
</feature>
<dbReference type="RefSeq" id="XP_001879425.1">
    <property type="nucleotide sequence ID" value="XM_001879390.1"/>
</dbReference>
<dbReference type="InterPro" id="IPR036869">
    <property type="entry name" value="J_dom_sf"/>
</dbReference>
<dbReference type="GO" id="GO:0051082">
    <property type="term" value="F:unfolded protein binding"/>
    <property type="evidence" value="ECO:0007669"/>
    <property type="project" value="InterPro"/>
</dbReference>
<dbReference type="InterPro" id="IPR008971">
    <property type="entry name" value="HSP40/DnaJ_pept-bd"/>
</dbReference>
<evidence type="ECO:0000313" key="5">
    <source>
        <dbReference type="Proteomes" id="UP000001194"/>
    </source>
</evidence>
<dbReference type="GO" id="GO:0005829">
    <property type="term" value="C:cytosol"/>
    <property type="evidence" value="ECO:0007669"/>
    <property type="project" value="TreeGrafter"/>
</dbReference>
<dbReference type="GeneID" id="6074890"/>
<name>B0D5L7_LACBS</name>
<dbReference type="Gene3D" id="1.10.287.110">
    <property type="entry name" value="DnaJ domain"/>
    <property type="match status" value="1"/>
</dbReference>
<dbReference type="PANTHER" id="PTHR24078:SF553">
    <property type="entry name" value="DNAJ HOMOLOG SUBFAMILY B MEMBER 5"/>
    <property type="match status" value="1"/>
</dbReference>
<dbReference type="PROSITE" id="PS50076">
    <property type="entry name" value="DNAJ_2"/>
    <property type="match status" value="1"/>
</dbReference>
<sequence>MEPHTVLGVSANASAKDITDAFRALAMKWHPDRNPGNVEEATEMMKEINIAKKAMLRRAERAKMKACAEESSSSPAHQNPSSSSECSTSSSHHASSVHTPESSTPSCQGSEQNSRKPPPPMRKQSRDSDHRPQSTFSSFLPKPFRRRALSTSNPPSSPDLNVTNAYDNCFSMGRISKEWVHPIKLSLEDLLHGKRFNVRLARYQLSGTRRSVVFAINVPPGCEAGTRMVFKEAGHENKDGQKQDIVFVIEEANHKEFTRTGDDLSITVEVPWDVRLTHGKQRMPLEGLGGEGLAFTIDHCSNNAMKGTAVVPAAGMPVSSDPSGRRGNLLVHWEISKTGSQWLRKVFRG</sequence>
<dbReference type="GO" id="GO:0051087">
    <property type="term" value="F:protein-folding chaperone binding"/>
    <property type="evidence" value="ECO:0007669"/>
    <property type="project" value="TreeGrafter"/>
</dbReference>
<evidence type="ECO:0000256" key="1">
    <source>
        <dbReference type="ARBA" id="ARBA00023186"/>
    </source>
</evidence>
<feature type="compositionally biased region" description="Low complexity" evidence="2">
    <location>
        <begin position="71"/>
        <end position="98"/>
    </location>
</feature>
<dbReference type="EMBL" id="DS547098">
    <property type="protein sequence ID" value="EDR10040.1"/>
    <property type="molecule type" value="Genomic_DNA"/>
</dbReference>
<feature type="domain" description="J" evidence="3">
    <location>
        <begin position="2"/>
        <end position="68"/>
    </location>
</feature>
<dbReference type="InParanoid" id="B0D5L7"/>
<accession>B0D5L7</accession>